<dbReference type="Proteomes" id="UP000515152">
    <property type="component" value="Chromosome 11"/>
</dbReference>
<dbReference type="SMART" id="SM00429">
    <property type="entry name" value="IPT"/>
    <property type="match status" value="1"/>
</dbReference>
<feature type="region of interest" description="Disordered" evidence="10">
    <location>
        <begin position="361"/>
        <end position="393"/>
    </location>
</feature>
<accession>A0A6P3W3D8</accession>
<proteinExistence type="predicted"/>
<name>A0A6P3W3D8_CLUHA</name>
<evidence type="ECO:0000256" key="6">
    <source>
        <dbReference type="ARBA" id="ARBA00023015"/>
    </source>
</evidence>
<dbReference type="Gene3D" id="2.60.40.340">
    <property type="entry name" value="Rel homology domain (RHD), DNA-binding domain"/>
    <property type="match status" value="1"/>
</dbReference>
<evidence type="ECO:0000256" key="1">
    <source>
        <dbReference type="ARBA" id="ARBA00004123"/>
    </source>
</evidence>
<dbReference type="CDD" id="cd07881">
    <property type="entry name" value="RHD-n_NFAT"/>
    <property type="match status" value="1"/>
</dbReference>
<protein>
    <submittedName>
        <fullName evidence="13">Nuclear factor of activated T-cells, cytoplasmic 1 isoform X1</fullName>
    </submittedName>
</protein>
<dbReference type="GO" id="GO:0033173">
    <property type="term" value="P:calcineurin-NFAT signaling cascade"/>
    <property type="evidence" value="ECO:0007669"/>
    <property type="project" value="TreeGrafter"/>
</dbReference>
<feature type="compositionally biased region" description="Low complexity" evidence="10">
    <location>
        <begin position="226"/>
        <end position="239"/>
    </location>
</feature>
<dbReference type="GO" id="GO:0007399">
    <property type="term" value="P:nervous system development"/>
    <property type="evidence" value="ECO:0007669"/>
    <property type="project" value="UniProtKB-ARBA"/>
</dbReference>
<evidence type="ECO:0000256" key="4">
    <source>
        <dbReference type="ARBA" id="ARBA00022553"/>
    </source>
</evidence>
<dbReference type="InterPro" id="IPR014756">
    <property type="entry name" value="Ig_E-set"/>
</dbReference>
<keyword evidence="7" id="KW-0238">DNA-binding</keyword>
<keyword evidence="9" id="KW-0539">Nucleus</keyword>
<dbReference type="PRINTS" id="PR01789">
    <property type="entry name" value="NUCFACTORATC"/>
</dbReference>
<dbReference type="RefSeq" id="XP_012688814.2">
    <property type="nucleotide sequence ID" value="XM_012833360.3"/>
</dbReference>
<dbReference type="OrthoDB" id="5346094at2759"/>
<reference evidence="13" key="1">
    <citation type="submission" date="2025-08" db="UniProtKB">
        <authorList>
            <consortium name="RefSeq"/>
        </authorList>
    </citation>
    <scope>IDENTIFICATION</scope>
</reference>
<evidence type="ECO:0000313" key="13">
    <source>
        <dbReference type="RefSeq" id="XP_012688814.2"/>
    </source>
</evidence>
<keyword evidence="12" id="KW-1185">Reference proteome</keyword>
<evidence type="ECO:0000256" key="9">
    <source>
        <dbReference type="ARBA" id="ARBA00023242"/>
    </source>
</evidence>
<feature type="compositionally biased region" description="Gly residues" evidence="10">
    <location>
        <begin position="249"/>
        <end position="271"/>
    </location>
</feature>
<dbReference type="Gene3D" id="2.60.40.10">
    <property type="entry name" value="Immunoglobulins"/>
    <property type="match status" value="1"/>
</dbReference>
<dbReference type="FunFam" id="2.60.40.340:FF:000001">
    <property type="entry name" value="Nuclear factor of activated T-cells, cytoplasmic, calcineurin-dependent 2"/>
    <property type="match status" value="1"/>
</dbReference>
<dbReference type="SUPFAM" id="SSF81296">
    <property type="entry name" value="E set domains"/>
    <property type="match status" value="1"/>
</dbReference>
<dbReference type="GO" id="GO:0005737">
    <property type="term" value="C:cytoplasm"/>
    <property type="evidence" value="ECO:0007669"/>
    <property type="project" value="UniProtKB-SubCell"/>
</dbReference>
<feature type="compositionally biased region" description="Low complexity" evidence="10">
    <location>
        <begin position="859"/>
        <end position="873"/>
    </location>
</feature>
<evidence type="ECO:0000256" key="2">
    <source>
        <dbReference type="ARBA" id="ARBA00004496"/>
    </source>
</evidence>
<dbReference type="GO" id="GO:0005667">
    <property type="term" value="C:transcription regulator complex"/>
    <property type="evidence" value="ECO:0007669"/>
    <property type="project" value="TreeGrafter"/>
</dbReference>
<evidence type="ECO:0000256" key="8">
    <source>
        <dbReference type="ARBA" id="ARBA00023163"/>
    </source>
</evidence>
<keyword evidence="3" id="KW-0963">Cytoplasm</keyword>
<keyword evidence="6" id="KW-0805">Transcription regulation</keyword>
<dbReference type="GeneID" id="105905363"/>
<dbReference type="InterPro" id="IPR013783">
    <property type="entry name" value="Ig-like_fold"/>
</dbReference>
<feature type="region of interest" description="Disordered" evidence="10">
    <location>
        <begin position="226"/>
        <end position="317"/>
    </location>
</feature>
<dbReference type="InterPro" id="IPR008967">
    <property type="entry name" value="p53-like_TF_DNA-bd_sf"/>
</dbReference>
<keyword evidence="5" id="KW-0677">Repeat</keyword>
<dbReference type="InterPro" id="IPR008366">
    <property type="entry name" value="NFAT"/>
</dbReference>
<gene>
    <name evidence="13" type="primary">LOC105905363</name>
</gene>
<dbReference type="AlphaFoldDB" id="A0A6P3W3D8"/>
<feature type="region of interest" description="Disordered" evidence="10">
    <location>
        <begin position="801"/>
        <end position="909"/>
    </location>
</feature>
<dbReference type="KEGG" id="char:105905363"/>
<dbReference type="GO" id="GO:0000981">
    <property type="term" value="F:DNA-binding transcription factor activity, RNA polymerase II-specific"/>
    <property type="evidence" value="ECO:0007669"/>
    <property type="project" value="TreeGrafter"/>
</dbReference>
<feature type="domain" description="RHD" evidence="11">
    <location>
        <begin position="431"/>
        <end position="613"/>
    </location>
</feature>
<evidence type="ECO:0000256" key="7">
    <source>
        <dbReference type="ARBA" id="ARBA00023125"/>
    </source>
</evidence>
<dbReference type="Pfam" id="PF00554">
    <property type="entry name" value="RHD_DNA_bind"/>
    <property type="match status" value="1"/>
</dbReference>
<dbReference type="FunFam" id="2.60.40.10:FF:000040">
    <property type="entry name" value="Nuclear factor of activated T-cells, cytoplasmic, calcineurin-dependent 2"/>
    <property type="match status" value="1"/>
</dbReference>
<keyword evidence="4" id="KW-0597">Phosphoprotein</keyword>
<dbReference type="Pfam" id="PF16179">
    <property type="entry name" value="RHD_dimer"/>
    <property type="match status" value="1"/>
</dbReference>
<organism evidence="12 13">
    <name type="scientific">Clupea harengus</name>
    <name type="common">Atlantic herring</name>
    <dbReference type="NCBI Taxonomy" id="7950"/>
    <lineage>
        <taxon>Eukaryota</taxon>
        <taxon>Metazoa</taxon>
        <taxon>Chordata</taxon>
        <taxon>Craniata</taxon>
        <taxon>Vertebrata</taxon>
        <taxon>Euteleostomi</taxon>
        <taxon>Actinopterygii</taxon>
        <taxon>Neopterygii</taxon>
        <taxon>Teleostei</taxon>
        <taxon>Clupei</taxon>
        <taxon>Clupeiformes</taxon>
        <taxon>Clupeoidei</taxon>
        <taxon>Clupeidae</taxon>
        <taxon>Clupea</taxon>
    </lineage>
</organism>
<dbReference type="InterPro" id="IPR032397">
    <property type="entry name" value="RHD_dimer"/>
</dbReference>
<dbReference type="GO" id="GO:0000978">
    <property type="term" value="F:RNA polymerase II cis-regulatory region sequence-specific DNA binding"/>
    <property type="evidence" value="ECO:0007669"/>
    <property type="project" value="TreeGrafter"/>
</dbReference>
<dbReference type="PROSITE" id="PS50254">
    <property type="entry name" value="REL_2"/>
    <property type="match status" value="1"/>
</dbReference>
<sequence>MQDTSCLRVNSRFNFGPRFPPAWGKENGLNFPSAVTTIMKSAEEDAFNYTPNVSLSLPLGMGNPYLANQYHSMQTSPVISVTSCQQNSYSMHEDTVAAGYYLLPNGAPPLESPRIEITAYGQFAEDEVEESGSADPVAAKQRNMVNSVVTLTLPNADGYRDPSCLSPASSLSSRSCNSDASSYEYYNYDVSPQNSPWQSPCVSPKGSSSLLSCPNVVALATGIVGSSSSPSRLSPSNSPNTGVANDDGWGNGNGNGNGNRNGAPRSGGGSGSSRPNSPSCGATAGKRKYSFNGAPYRQPSYSPNQSPVPSPQGSPRLSVNEETWLANTNQYTNSAIVAAINALTTDGVADLGEGIPIKSRKTTVEHGPGMSLKLEPREDELGPGGGGDICQDDYTSTTTRLPFKKESYCTGFLDVPQHPYSWSKPKPYLSPSLPALDWQLPSCSGPYSLQIEVQPKSHHRAHYETEGSRGAVKAMSGGHPVVQLYGYMDSEPLTLQLFIGTADDRLLRPHAFYQVHRITGKTVSTASHEVMLSNTKVLEIPLLPENNMRAIIDCAGILKLRNSDIELRKGETDIGRKNTRVRMVFRVHINQPNGRTVSLQASSNPIECSQRSAQELPLVEKQSLDSYPATGGKRILLSGHNFLPDSKVVFVEKAQDGHHLWETEAKVDKDSIKSCSLVVEIPPYRNQRISSPVQVNFYVCNGKRKRSQYQRFTYLSPNVPLVKTEPNDDYESQGPPVMSMHSKSYYGQQRLTPMMPLGEADVCLVSGYPSCPQRHATMPASSSPSSSPKLHDLSPVVAYPKCLPSSPTHHPVPLQETASRGSLGLPGSPDHHPSLTLLHSQGSPHLASPSYNPPPHPLYPDSSPSSSPASHPSTPGTATTESPFSPGQTQGTPPDSPPSLAVTVKKEPQELDQMYLDDVNEIIRNDLSSISVHSHA</sequence>
<evidence type="ECO:0000259" key="11">
    <source>
        <dbReference type="PROSITE" id="PS50254"/>
    </source>
</evidence>
<evidence type="ECO:0000256" key="3">
    <source>
        <dbReference type="ARBA" id="ARBA00022490"/>
    </source>
</evidence>
<dbReference type="InterPro" id="IPR011539">
    <property type="entry name" value="RHD_DNA_bind_dom"/>
</dbReference>
<evidence type="ECO:0000256" key="5">
    <source>
        <dbReference type="ARBA" id="ARBA00022737"/>
    </source>
</evidence>
<dbReference type="InterPro" id="IPR002909">
    <property type="entry name" value="IPT_dom"/>
</dbReference>
<evidence type="ECO:0000313" key="12">
    <source>
        <dbReference type="Proteomes" id="UP000515152"/>
    </source>
</evidence>
<dbReference type="PANTHER" id="PTHR12533:SF5">
    <property type="entry name" value="NUCLEAR FACTOR OF ACTIVATED T-CELLS, CYTOPLASMIC 1"/>
    <property type="match status" value="1"/>
</dbReference>
<dbReference type="InterPro" id="IPR037059">
    <property type="entry name" value="RHD_DNA_bind_dom_sf"/>
</dbReference>
<keyword evidence="8" id="KW-0804">Transcription</keyword>
<dbReference type="PANTHER" id="PTHR12533">
    <property type="entry name" value="NFAT"/>
    <property type="match status" value="1"/>
</dbReference>
<dbReference type="GO" id="GO:0005634">
    <property type="term" value="C:nucleus"/>
    <property type="evidence" value="ECO:0007669"/>
    <property type="project" value="UniProtKB-SubCell"/>
</dbReference>
<dbReference type="SUPFAM" id="SSF49417">
    <property type="entry name" value="p53-like transcription factors"/>
    <property type="match status" value="1"/>
</dbReference>
<evidence type="ECO:0000256" key="10">
    <source>
        <dbReference type="SAM" id="MobiDB-lite"/>
    </source>
</evidence>
<feature type="region of interest" description="Disordered" evidence="10">
    <location>
        <begin position="774"/>
        <end position="793"/>
    </location>
</feature>
<comment type="subcellular location">
    <subcellularLocation>
        <location evidence="2">Cytoplasm</location>
    </subcellularLocation>
    <subcellularLocation>
        <location evidence="1">Nucleus</location>
    </subcellularLocation>
</comment>
<feature type="compositionally biased region" description="Polar residues" evidence="10">
    <location>
        <begin position="874"/>
        <end position="893"/>
    </location>
</feature>